<dbReference type="EMBL" id="JAHRIP010056674">
    <property type="protein sequence ID" value="MEQ2302301.1"/>
    <property type="molecule type" value="Genomic_DNA"/>
</dbReference>
<name>A0ABV0Z8K1_9TELE</name>
<protein>
    <submittedName>
        <fullName evidence="2">Uncharacterized protein</fullName>
    </submittedName>
</protein>
<gene>
    <name evidence="2" type="ORF">AMECASPLE_005393</name>
</gene>
<reference evidence="2 3" key="1">
    <citation type="submission" date="2021-06" db="EMBL/GenBank/DDBJ databases">
        <authorList>
            <person name="Palmer J.M."/>
        </authorList>
    </citation>
    <scope>NUCLEOTIDE SEQUENCE [LARGE SCALE GENOMIC DNA]</scope>
    <source>
        <strain evidence="2 3">AS_MEX2019</strain>
        <tissue evidence="2">Muscle</tissue>
    </source>
</reference>
<sequence length="107" mass="11877">MQTPPQFKAEKPDATIKPSDDRPTAPTHDGQSCTAPPQHAIQQRSEHSKEHTKQKPCIKPTLRKCTPTSLPKIKPHSESAPLLKEDPQHPKPYNTCLTPIHQPEAAP</sequence>
<dbReference type="Proteomes" id="UP001469553">
    <property type="component" value="Unassembled WGS sequence"/>
</dbReference>
<accession>A0ABV0Z8K1</accession>
<proteinExistence type="predicted"/>
<feature type="compositionally biased region" description="Basic and acidic residues" evidence="1">
    <location>
        <begin position="44"/>
        <end position="53"/>
    </location>
</feature>
<feature type="compositionally biased region" description="Basic and acidic residues" evidence="1">
    <location>
        <begin position="8"/>
        <end position="23"/>
    </location>
</feature>
<feature type="compositionally biased region" description="Polar residues" evidence="1">
    <location>
        <begin position="29"/>
        <end position="43"/>
    </location>
</feature>
<organism evidence="2 3">
    <name type="scientific">Ameca splendens</name>
    <dbReference type="NCBI Taxonomy" id="208324"/>
    <lineage>
        <taxon>Eukaryota</taxon>
        <taxon>Metazoa</taxon>
        <taxon>Chordata</taxon>
        <taxon>Craniata</taxon>
        <taxon>Vertebrata</taxon>
        <taxon>Euteleostomi</taxon>
        <taxon>Actinopterygii</taxon>
        <taxon>Neopterygii</taxon>
        <taxon>Teleostei</taxon>
        <taxon>Neoteleostei</taxon>
        <taxon>Acanthomorphata</taxon>
        <taxon>Ovalentaria</taxon>
        <taxon>Atherinomorphae</taxon>
        <taxon>Cyprinodontiformes</taxon>
        <taxon>Goodeidae</taxon>
        <taxon>Ameca</taxon>
    </lineage>
</organism>
<evidence type="ECO:0000313" key="3">
    <source>
        <dbReference type="Proteomes" id="UP001469553"/>
    </source>
</evidence>
<keyword evidence="3" id="KW-1185">Reference proteome</keyword>
<evidence type="ECO:0000313" key="2">
    <source>
        <dbReference type="EMBL" id="MEQ2302301.1"/>
    </source>
</evidence>
<comment type="caution">
    <text evidence="2">The sequence shown here is derived from an EMBL/GenBank/DDBJ whole genome shotgun (WGS) entry which is preliminary data.</text>
</comment>
<feature type="region of interest" description="Disordered" evidence="1">
    <location>
        <begin position="1"/>
        <end position="107"/>
    </location>
</feature>
<evidence type="ECO:0000256" key="1">
    <source>
        <dbReference type="SAM" id="MobiDB-lite"/>
    </source>
</evidence>